<name>A0AAN6MZY1_9PEZI</name>
<protein>
    <recommendedName>
        <fullName evidence="1">Peptidase S8/S53 domain-containing protein</fullName>
    </recommendedName>
</protein>
<feature type="domain" description="Peptidase S8/S53" evidence="1">
    <location>
        <begin position="21"/>
        <end position="91"/>
    </location>
</feature>
<evidence type="ECO:0000313" key="3">
    <source>
        <dbReference type="Proteomes" id="UP001303473"/>
    </source>
</evidence>
<dbReference type="EMBL" id="MU853877">
    <property type="protein sequence ID" value="KAK3936625.1"/>
    <property type="molecule type" value="Genomic_DNA"/>
</dbReference>
<dbReference type="GO" id="GO:0006508">
    <property type="term" value="P:proteolysis"/>
    <property type="evidence" value="ECO:0007669"/>
    <property type="project" value="InterPro"/>
</dbReference>
<sequence>MVQDSFRNFRRPLNGHTQYTKQAKIAVLDTGVDTSMSMFTEELQAKIKGRKTFFCDTDDLKDDTHNAKDVNDEAADEDPNRHGSHIVRWILRLAPSAHVYVARVVRNHKTSMNPSCVAKVRFFSWLGLQYSG</sequence>
<proteinExistence type="predicted"/>
<dbReference type="GO" id="GO:0004252">
    <property type="term" value="F:serine-type endopeptidase activity"/>
    <property type="evidence" value="ECO:0007669"/>
    <property type="project" value="InterPro"/>
</dbReference>
<accession>A0AAN6MZY1</accession>
<dbReference type="Proteomes" id="UP001303473">
    <property type="component" value="Unassembled WGS sequence"/>
</dbReference>
<evidence type="ECO:0000313" key="2">
    <source>
        <dbReference type="EMBL" id="KAK3936625.1"/>
    </source>
</evidence>
<dbReference type="InterPro" id="IPR036852">
    <property type="entry name" value="Peptidase_S8/S53_dom_sf"/>
</dbReference>
<reference evidence="3" key="1">
    <citation type="journal article" date="2023" name="Mol. Phylogenet. Evol.">
        <title>Genome-scale phylogeny and comparative genomics of the fungal order Sordariales.</title>
        <authorList>
            <person name="Hensen N."/>
            <person name="Bonometti L."/>
            <person name="Westerberg I."/>
            <person name="Brannstrom I.O."/>
            <person name="Guillou S."/>
            <person name="Cros-Aarteil S."/>
            <person name="Calhoun S."/>
            <person name="Haridas S."/>
            <person name="Kuo A."/>
            <person name="Mondo S."/>
            <person name="Pangilinan J."/>
            <person name="Riley R."/>
            <person name="LaButti K."/>
            <person name="Andreopoulos B."/>
            <person name="Lipzen A."/>
            <person name="Chen C."/>
            <person name="Yan M."/>
            <person name="Daum C."/>
            <person name="Ng V."/>
            <person name="Clum A."/>
            <person name="Steindorff A."/>
            <person name="Ohm R.A."/>
            <person name="Martin F."/>
            <person name="Silar P."/>
            <person name="Natvig D.O."/>
            <person name="Lalanne C."/>
            <person name="Gautier V."/>
            <person name="Ament-Velasquez S.L."/>
            <person name="Kruys A."/>
            <person name="Hutchinson M.I."/>
            <person name="Powell A.J."/>
            <person name="Barry K."/>
            <person name="Miller A.N."/>
            <person name="Grigoriev I.V."/>
            <person name="Debuchy R."/>
            <person name="Gladieux P."/>
            <person name="Hiltunen Thoren M."/>
            <person name="Johannesson H."/>
        </authorList>
    </citation>
    <scope>NUCLEOTIDE SEQUENCE [LARGE SCALE GENOMIC DNA]</scope>
    <source>
        <strain evidence="3">CBS 340.73</strain>
    </source>
</reference>
<gene>
    <name evidence="2" type="ORF">QBC46DRAFT_345407</name>
</gene>
<keyword evidence="3" id="KW-1185">Reference proteome</keyword>
<dbReference type="Pfam" id="PF00082">
    <property type="entry name" value="Peptidase_S8"/>
    <property type="match status" value="1"/>
</dbReference>
<dbReference type="SUPFAM" id="SSF52743">
    <property type="entry name" value="Subtilisin-like"/>
    <property type="match status" value="1"/>
</dbReference>
<dbReference type="Gene3D" id="3.40.50.200">
    <property type="entry name" value="Peptidase S8/S53 domain"/>
    <property type="match status" value="1"/>
</dbReference>
<comment type="caution">
    <text evidence="2">The sequence shown here is derived from an EMBL/GenBank/DDBJ whole genome shotgun (WGS) entry which is preliminary data.</text>
</comment>
<dbReference type="AlphaFoldDB" id="A0AAN6MZY1"/>
<evidence type="ECO:0000259" key="1">
    <source>
        <dbReference type="Pfam" id="PF00082"/>
    </source>
</evidence>
<dbReference type="InterPro" id="IPR000209">
    <property type="entry name" value="Peptidase_S8/S53_dom"/>
</dbReference>
<organism evidence="2 3">
    <name type="scientific">Diplogelasinospora grovesii</name>
    <dbReference type="NCBI Taxonomy" id="303347"/>
    <lineage>
        <taxon>Eukaryota</taxon>
        <taxon>Fungi</taxon>
        <taxon>Dikarya</taxon>
        <taxon>Ascomycota</taxon>
        <taxon>Pezizomycotina</taxon>
        <taxon>Sordariomycetes</taxon>
        <taxon>Sordariomycetidae</taxon>
        <taxon>Sordariales</taxon>
        <taxon>Diplogelasinosporaceae</taxon>
        <taxon>Diplogelasinospora</taxon>
    </lineage>
</organism>